<organism evidence="1 2">
    <name type="scientific">Protopolystoma xenopodis</name>
    <dbReference type="NCBI Taxonomy" id="117903"/>
    <lineage>
        <taxon>Eukaryota</taxon>
        <taxon>Metazoa</taxon>
        <taxon>Spiralia</taxon>
        <taxon>Lophotrochozoa</taxon>
        <taxon>Platyhelminthes</taxon>
        <taxon>Monogenea</taxon>
        <taxon>Polyopisthocotylea</taxon>
        <taxon>Polystomatidea</taxon>
        <taxon>Polystomatidae</taxon>
        <taxon>Protopolystoma</taxon>
    </lineage>
</organism>
<gene>
    <name evidence="1" type="ORF">PXEA_LOCUS35504</name>
</gene>
<evidence type="ECO:0000313" key="1">
    <source>
        <dbReference type="EMBL" id="VEL42064.1"/>
    </source>
</evidence>
<dbReference type="AlphaFoldDB" id="A0A3S5BVJ0"/>
<reference evidence="1" key="1">
    <citation type="submission" date="2018-11" db="EMBL/GenBank/DDBJ databases">
        <authorList>
            <consortium name="Pathogen Informatics"/>
        </authorList>
    </citation>
    <scope>NUCLEOTIDE SEQUENCE</scope>
</reference>
<dbReference type="EMBL" id="CAAALY010272414">
    <property type="protein sequence ID" value="VEL42064.1"/>
    <property type="molecule type" value="Genomic_DNA"/>
</dbReference>
<protein>
    <submittedName>
        <fullName evidence="1">Uncharacterized protein</fullName>
    </submittedName>
</protein>
<accession>A0A3S5BVJ0</accession>
<name>A0A3S5BVJ0_9PLAT</name>
<keyword evidence="2" id="KW-1185">Reference proteome</keyword>
<sequence length="66" mass="7655">MLLSIGVFAKWENGHFYPISSQRDRQQCLICTGSERGFKVEMPNKVYLDPKSGGPWSEHMKQVYTF</sequence>
<proteinExistence type="predicted"/>
<dbReference type="Proteomes" id="UP000784294">
    <property type="component" value="Unassembled WGS sequence"/>
</dbReference>
<evidence type="ECO:0000313" key="2">
    <source>
        <dbReference type="Proteomes" id="UP000784294"/>
    </source>
</evidence>
<comment type="caution">
    <text evidence="1">The sequence shown here is derived from an EMBL/GenBank/DDBJ whole genome shotgun (WGS) entry which is preliminary data.</text>
</comment>